<feature type="domain" description="Mechanosensitive ion channel transmembrane helices 2/3" evidence="9">
    <location>
        <begin position="80"/>
        <end position="121"/>
    </location>
</feature>
<dbReference type="SUPFAM" id="SSF82861">
    <property type="entry name" value="Mechanosensitive channel protein MscS (YggB), transmembrane region"/>
    <property type="match status" value="1"/>
</dbReference>
<gene>
    <name evidence="10" type="ORF">FC21_GL000808</name>
</gene>
<name>A0A0R1UQY9_9LACO</name>
<keyword evidence="4 7" id="KW-0812">Transmembrane</keyword>
<keyword evidence="11" id="KW-1185">Reference proteome</keyword>
<evidence type="ECO:0000256" key="2">
    <source>
        <dbReference type="ARBA" id="ARBA00008017"/>
    </source>
</evidence>
<evidence type="ECO:0000256" key="5">
    <source>
        <dbReference type="ARBA" id="ARBA00022989"/>
    </source>
</evidence>
<protein>
    <recommendedName>
        <fullName evidence="12">Small-conductance mechanosensitive channel</fullName>
    </recommendedName>
</protein>
<dbReference type="PANTHER" id="PTHR30460:SF0">
    <property type="entry name" value="MODERATE CONDUCTANCE MECHANOSENSITIVE CHANNEL YBIO"/>
    <property type="match status" value="1"/>
</dbReference>
<feature type="domain" description="Mechanosensitive ion channel MscS" evidence="8">
    <location>
        <begin position="124"/>
        <end position="187"/>
    </location>
</feature>
<keyword evidence="3" id="KW-1003">Cell membrane</keyword>
<dbReference type="InterPro" id="IPR049142">
    <property type="entry name" value="MS_channel_1st"/>
</dbReference>
<evidence type="ECO:0000256" key="7">
    <source>
        <dbReference type="SAM" id="Phobius"/>
    </source>
</evidence>
<dbReference type="InterPro" id="IPR023408">
    <property type="entry name" value="MscS_beta-dom_sf"/>
</dbReference>
<sequence>MLAKTITTTQLTHFWERFDWDSLLHQLIIKASLILLTCFLFWLILAAGKIILNSIFKNTNRISLLGGTKRAETFHSIISNIYRYTCYFFFLYALLSLIGVPVGTLVAGAGIFSIALGLGAQGFVSDVVNGFFILLEEQIDVGDTVQIGTIKGTVQAIGLRTTQVLSADGTLTFIQNRNITMIQNYSRHDLSANIDILINAQTPLDQLQTLIESLTPAILAQHPELTQAPQIIGPTTNTNGQLVYRIMITATSGTQFKAASEILARYLQTARDQGLTLPIPINTK</sequence>
<dbReference type="OrthoDB" id="9809206at2"/>
<comment type="similarity">
    <text evidence="2">Belongs to the MscS (TC 1.A.23) family.</text>
</comment>
<feature type="transmembrane region" description="Helical" evidence="7">
    <location>
        <begin position="27"/>
        <end position="52"/>
    </location>
</feature>
<feature type="transmembrane region" description="Helical" evidence="7">
    <location>
        <begin position="89"/>
        <end position="118"/>
    </location>
</feature>
<dbReference type="Gene3D" id="3.30.70.100">
    <property type="match status" value="1"/>
</dbReference>
<dbReference type="InterPro" id="IPR011014">
    <property type="entry name" value="MscS_channel_TM-2"/>
</dbReference>
<dbReference type="Proteomes" id="UP000051084">
    <property type="component" value="Unassembled WGS sequence"/>
</dbReference>
<dbReference type="STRING" id="417373.GCA_001570685_00952"/>
<evidence type="ECO:0000256" key="1">
    <source>
        <dbReference type="ARBA" id="ARBA00004651"/>
    </source>
</evidence>
<dbReference type="SUPFAM" id="SSF50182">
    <property type="entry name" value="Sm-like ribonucleoproteins"/>
    <property type="match status" value="1"/>
</dbReference>
<keyword evidence="5 7" id="KW-1133">Transmembrane helix</keyword>
<keyword evidence="6 7" id="KW-0472">Membrane</keyword>
<comment type="caution">
    <text evidence="10">The sequence shown here is derived from an EMBL/GenBank/DDBJ whole genome shotgun (WGS) entry which is preliminary data.</text>
</comment>
<evidence type="ECO:0000259" key="9">
    <source>
        <dbReference type="Pfam" id="PF21088"/>
    </source>
</evidence>
<dbReference type="Gene3D" id="1.10.287.1260">
    <property type="match status" value="1"/>
</dbReference>
<dbReference type="RefSeq" id="WP_153010982.1">
    <property type="nucleotide sequence ID" value="NZ_AZGC01000020.1"/>
</dbReference>
<evidence type="ECO:0000259" key="8">
    <source>
        <dbReference type="Pfam" id="PF00924"/>
    </source>
</evidence>
<dbReference type="GO" id="GO:0008381">
    <property type="term" value="F:mechanosensitive monoatomic ion channel activity"/>
    <property type="evidence" value="ECO:0007669"/>
    <property type="project" value="InterPro"/>
</dbReference>
<evidence type="ECO:0000256" key="6">
    <source>
        <dbReference type="ARBA" id="ARBA00023136"/>
    </source>
</evidence>
<organism evidence="10 11">
    <name type="scientific">Limosilactobacillus equigenerosi DSM 18793 = JCM 14505</name>
    <dbReference type="NCBI Taxonomy" id="1423742"/>
    <lineage>
        <taxon>Bacteria</taxon>
        <taxon>Bacillati</taxon>
        <taxon>Bacillota</taxon>
        <taxon>Bacilli</taxon>
        <taxon>Lactobacillales</taxon>
        <taxon>Lactobacillaceae</taxon>
        <taxon>Limosilactobacillus</taxon>
    </lineage>
</organism>
<evidence type="ECO:0000313" key="11">
    <source>
        <dbReference type="Proteomes" id="UP000051084"/>
    </source>
</evidence>
<dbReference type="EMBL" id="AZGC01000020">
    <property type="protein sequence ID" value="KRL95220.1"/>
    <property type="molecule type" value="Genomic_DNA"/>
</dbReference>
<dbReference type="Gene3D" id="2.30.30.60">
    <property type="match status" value="1"/>
</dbReference>
<evidence type="ECO:0000256" key="3">
    <source>
        <dbReference type="ARBA" id="ARBA00022475"/>
    </source>
</evidence>
<evidence type="ECO:0008006" key="12">
    <source>
        <dbReference type="Google" id="ProtNLM"/>
    </source>
</evidence>
<dbReference type="AlphaFoldDB" id="A0A0R1UQY9"/>
<dbReference type="PANTHER" id="PTHR30460">
    <property type="entry name" value="MODERATE CONDUCTANCE MECHANOSENSITIVE CHANNEL YBIO"/>
    <property type="match status" value="1"/>
</dbReference>
<dbReference type="GO" id="GO:0005886">
    <property type="term" value="C:plasma membrane"/>
    <property type="evidence" value="ECO:0007669"/>
    <property type="project" value="UniProtKB-SubCell"/>
</dbReference>
<dbReference type="Pfam" id="PF00924">
    <property type="entry name" value="MS_channel_2nd"/>
    <property type="match status" value="1"/>
</dbReference>
<dbReference type="InterPro" id="IPR010920">
    <property type="entry name" value="LSM_dom_sf"/>
</dbReference>
<comment type="subcellular location">
    <subcellularLocation>
        <location evidence="1">Cell membrane</location>
        <topology evidence="1">Multi-pass membrane protein</topology>
    </subcellularLocation>
</comment>
<reference evidence="10 11" key="1">
    <citation type="journal article" date="2015" name="Genome Announc.">
        <title>Expanding the biotechnology potential of lactobacilli through comparative genomics of 213 strains and associated genera.</title>
        <authorList>
            <person name="Sun Z."/>
            <person name="Harris H.M."/>
            <person name="McCann A."/>
            <person name="Guo C."/>
            <person name="Argimon S."/>
            <person name="Zhang W."/>
            <person name="Yang X."/>
            <person name="Jeffery I.B."/>
            <person name="Cooney J.C."/>
            <person name="Kagawa T.F."/>
            <person name="Liu W."/>
            <person name="Song Y."/>
            <person name="Salvetti E."/>
            <person name="Wrobel A."/>
            <person name="Rasinkangas P."/>
            <person name="Parkhill J."/>
            <person name="Rea M.C."/>
            <person name="O'Sullivan O."/>
            <person name="Ritari J."/>
            <person name="Douillard F.P."/>
            <person name="Paul Ross R."/>
            <person name="Yang R."/>
            <person name="Briner A.E."/>
            <person name="Felis G.E."/>
            <person name="de Vos W.M."/>
            <person name="Barrangou R."/>
            <person name="Klaenhammer T.R."/>
            <person name="Caufield P.W."/>
            <person name="Cui Y."/>
            <person name="Zhang H."/>
            <person name="O'Toole P.W."/>
        </authorList>
    </citation>
    <scope>NUCLEOTIDE SEQUENCE [LARGE SCALE GENOMIC DNA]</scope>
    <source>
        <strain evidence="10 11">DSM 18793</strain>
    </source>
</reference>
<proteinExistence type="inferred from homology"/>
<evidence type="ECO:0000313" key="10">
    <source>
        <dbReference type="EMBL" id="KRL95220.1"/>
    </source>
</evidence>
<dbReference type="Pfam" id="PF21088">
    <property type="entry name" value="MS_channel_1st"/>
    <property type="match status" value="1"/>
</dbReference>
<dbReference type="InterPro" id="IPR045276">
    <property type="entry name" value="YbiO_bact"/>
</dbReference>
<dbReference type="InterPro" id="IPR006685">
    <property type="entry name" value="MscS_channel_2nd"/>
</dbReference>
<accession>A0A0R1UQY9</accession>
<evidence type="ECO:0000256" key="4">
    <source>
        <dbReference type="ARBA" id="ARBA00022692"/>
    </source>
</evidence>
<dbReference type="PATRIC" id="fig|1423742.4.peg.842"/>